<dbReference type="GO" id="GO:0005886">
    <property type="term" value="C:plasma membrane"/>
    <property type="evidence" value="ECO:0007669"/>
    <property type="project" value="UniProtKB-SubCell"/>
</dbReference>
<name>A0A3B0QSX8_9ZZZZ</name>
<dbReference type="GO" id="GO:0015385">
    <property type="term" value="F:sodium:proton antiporter activity"/>
    <property type="evidence" value="ECO:0007669"/>
    <property type="project" value="TreeGrafter"/>
</dbReference>
<comment type="subcellular location">
    <subcellularLocation>
        <location evidence="1">Cell membrane</location>
        <topology evidence="1">Multi-pass membrane protein</topology>
    </subcellularLocation>
</comment>
<keyword evidence="4 7" id="KW-0812">Transmembrane</keyword>
<dbReference type="InterPro" id="IPR007208">
    <property type="entry name" value="MrpF/PhaF-like"/>
</dbReference>
<evidence type="ECO:0000313" key="8">
    <source>
        <dbReference type="EMBL" id="VAV84480.1"/>
    </source>
</evidence>
<evidence type="ECO:0000256" key="5">
    <source>
        <dbReference type="ARBA" id="ARBA00022989"/>
    </source>
</evidence>
<gene>
    <name evidence="8" type="ORF">MNBD_DELTA01-1108</name>
</gene>
<dbReference type="Pfam" id="PF04066">
    <property type="entry name" value="MrpF_PhaF"/>
    <property type="match status" value="1"/>
</dbReference>
<evidence type="ECO:0000256" key="7">
    <source>
        <dbReference type="SAM" id="Phobius"/>
    </source>
</evidence>
<keyword evidence="2" id="KW-0813">Transport</keyword>
<dbReference type="PANTHER" id="PTHR34702">
    <property type="entry name" value="NA(+)/H(+) ANTIPORTER SUBUNIT F1"/>
    <property type="match status" value="1"/>
</dbReference>
<feature type="transmembrane region" description="Helical" evidence="7">
    <location>
        <begin position="56"/>
        <end position="74"/>
    </location>
</feature>
<keyword evidence="3" id="KW-1003">Cell membrane</keyword>
<keyword evidence="6 7" id="KW-0472">Membrane</keyword>
<dbReference type="AlphaFoldDB" id="A0A3B0QSX8"/>
<evidence type="ECO:0000256" key="2">
    <source>
        <dbReference type="ARBA" id="ARBA00022448"/>
    </source>
</evidence>
<feature type="transmembrane region" description="Helical" evidence="7">
    <location>
        <begin position="30"/>
        <end position="50"/>
    </location>
</feature>
<evidence type="ECO:0000256" key="3">
    <source>
        <dbReference type="ARBA" id="ARBA00022475"/>
    </source>
</evidence>
<proteinExistence type="predicted"/>
<keyword evidence="5 7" id="KW-1133">Transmembrane helix</keyword>
<accession>A0A3B0QSX8</accession>
<dbReference type="EMBL" id="UOEA01000067">
    <property type="protein sequence ID" value="VAV84480.1"/>
    <property type="molecule type" value="Genomic_DNA"/>
</dbReference>
<organism evidence="8">
    <name type="scientific">hydrothermal vent metagenome</name>
    <dbReference type="NCBI Taxonomy" id="652676"/>
    <lineage>
        <taxon>unclassified sequences</taxon>
        <taxon>metagenomes</taxon>
        <taxon>ecological metagenomes</taxon>
    </lineage>
</organism>
<feature type="transmembrane region" description="Helical" evidence="7">
    <location>
        <begin position="6"/>
        <end position="21"/>
    </location>
</feature>
<evidence type="ECO:0000256" key="6">
    <source>
        <dbReference type="ARBA" id="ARBA00023136"/>
    </source>
</evidence>
<sequence length="84" mass="9483">MFYWAAIIIVLCAMLVLYRAIKGPVICDRVLAVNALGTKAVLLIALSGYIYDRPHFLDIALTYALINFIATIAFQKYREMGRLD</sequence>
<reference evidence="8" key="1">
    <citation type="submission" date="2018-06" db="EMBL/GenBank/DDBJ databases">
        <authorList>
            <person name="Zhirakovskaya E."/>
        </authorList>
    </citation>
    <scope>NUCLEOTIDE SEQUENCE</scope>
</reference>
<evidence type="ECO:0000256" key="1">
    <source>
        <dbReference type="ARBA" id="ARBA00004651"/>
    </source>
</evidence>
<evidence type="ECO:0000256" key="4">
    <source>
        <dbReference type="ARBA" id="ARBA00022692"/>
    </source>
</evidence>
<dbReference type="PANTHER" id="PTHR34702:SF1">
    <property type="entry name" value="NA(+)_H(+) ANTIPORTER SUBUNIT F"/>
    <property type="match status" value="1"/>
</dbReference>
<protein>
    <submittedName>
        <fullName evidence="8">Na(+) H(+) antiporter subunit F</fullName>
    </submittedName>
</protein>